<name>A0A8J7E0J1_9CYAN</name>
<dbReference type="Proteomes" id="UP000654482">
    <property type="component" value="Unassembled WGS sequence"/>
</dbReference>
<organism evidence="2 3">
    <name type="scientific">Lusitaniella coriacea LEGE 07157</name>
    <dbReference type="NCBI Taxonomy" id="945747"/>
    <lineage>
        <taxon>Bacteria</taxon>
        <taxon>Bacillati</taxon>
        <taxon>Cyanobacteriota</taxon>
        <taxon>Cyanophyceae</taxon>
        <taxon>Spirulinales</taxon>
        <taxon>Lusitaniellaceae</taxon>
        <taxon>Lusitaniella</taxon>
    </lineage>
</organism>
<dbReference type="EMBL" id="JADEWZ010000035">
    <property type="protein sequence ID" value="MBE9118008.1"/>
    <property type="molecule type" value="Genomic_DNA"/>
</dbReference>
<keyword evidence="1" id="KW-0472">Membrane</keyword>
<keyword evidence="1" id="KW-0812">Transmembrane</keyword>
<evidence type="ECO:0000313" key="2">
    <source>
        <dbReference type="EMBL" id="MBE9118008.1"/>
    </source>
</evidence>
<feature type="transmembrane region" description="Helical" evidence="1">
    <location>
        <begin position="53"/>
        <end position="74"/>
    </location>
</feature>
<comment type="caution">
    <text evidence="2">The sequence shown here is derived from an EMBL/GenBank/DDBJ whole genome shotgun (WGS) entry which is preliminary data.</text>
</comment>
<proteinExistence type="predicted"/>
<sequence length="195" mass="22045">MAMSNNALGGCTLYEATIFPTRKINRLMIIATGALMALIILLIGGFSDLFEQLAWSVGLALLALALALLAIFLFRRDRTQMRLIERENGEVDLIIGKNARVQVWSLPLEYHFSYFTGLVGKRNMQYPVLLFTVMDEGGNCALAVQEDLAVQYRPPTGWLPTEQAILQQLPKTRNSYRNLFSRPSLERLKAYLDEM</sequence>
<keyword evidence="3" id="KW-1185">Reference proteome</keyword>
<accession>A0A8J7E0J1</accession>
<dbReference type="AlphaFoldDB" id="A0A8J7E0J1"/>
<dbReference type="RefSeq" id="WP_194031093.1">
    <property type="nucleotide sequence ID" value="NZ_JADEWZ010000035.1"/>
</dbReference>
<reference evidence="2" key="1">
    <citation type="submission" date="2020-10" db="EMBL/GenBank/DDBJ databases">
        <authorList>
            <person name="Castelo-Branco R."/>
            <person name="Eusebio N."/>
            <person name="Adriana R."/>
            <person name="Vieira A."/>
            <person name="Brugerolle De Fraissinette N."/>
            <person name="Rezende De Castro R."/>
            <person name="Schneider M.P."/>
            <person name="Vasconcelos V."/>
            <person name="Leao P.N."/>
        </authorList>
    </citation>
    <scope>NUCLEOTIDE SEQUENCE</scope>
    <source>
        <strain evidence="2">LEGE 07157</strain>
    </source>
</reference>
<keyword evidence="1" id="KW-1133">Transmembrane helix</keyword>
<evidence type="ECO:0000256" key="1">
    <source>
        <dbReference type="SAM" id="Phobius"/>
    </source>
</evidence>
<protein>
    <submittedName>
        <fullName evidence="2">Uncharacterized protein</fullName>
    </submittedName>
</protein>
<gene>
    <name evidence="2" type="ORF">IQ249_19090</name>
</gene>
<evidence type="ECO:0000313" key="3">
    <source>
        <dbReference type="Proteomes" id="UP000654482"/>
    </source>
</evidence>
<feature type="transmembrane region" description="Helical" evidence="1">
    <location>
        <begin position="27"/>
        <end position="47"/>
    </location>
</feature>